<name>A0A2H4P856_9CAUD</name>
<reference evidence="1 2" key="1">
    <citation type="submission" date="2017-09" db="EMBL/GenBank/DDBJ databases">
        <authorList>
            <person name="Ehlers B."/>
            <person name="Leendertz F.H."/>
        </authorList>
    </citation>
    <scope>NUCLEOTIDE SEQUENCE [LARGE SCALE GENOMIC DNA]</scope>
</reference>
<protein>
    <submittedName>
        <fullName evidence="1">Uncharacterized protein</fullName>
    </submittedName>
</protein>
<evidence type="ECO:0000313" key="2">
    <source>
        <dbReference type="Proteomes" id="UP000241096"/>
    </source>
</evidence>
<gene>
    <name evidence="1" type="ORF">CNR37_00157</name>
</gene>
<proteinExistence type="predicted"/>
<evidence type="ECO:0000313" key="1">
    <source>
        <dbReference type="EMBL" id="ATW58364.1"/>
    </source>
</evidence>
<dbReference type="Proteomes" id="UP000241096">
    <property type="component" value="Segment"/>
</dbReference>
<organism evidence="1 2">
    <name type="scientific">Pseudomonas phage ventosus</name>
    <dbReference type="NCBI Taxonomy" id="2048980"/>
    <lineage>
        <taxon>Viruses</taxon>
        <taxon>Duplodnaviria</taxon>
        <taxon>Heunggongvirae</taxon>
        <taxon>Uroviricota</taxon>
        <taxon>Caudoviricetes</taxon>
        <taxon>Vandenendeviridae</taxon>
        <taxon>Gorskivirinae</taxon>
        <taxon>Ventosusvirus</taxon>
        <taxon>Ventosusvirus ventosus</taxon>
    </lineage>
</organism>
<sequence length="55" mass="6344">MYSLSDFEPYTLRKHLGKEPVLAWSQKNGYHFLSFLERFKAEAAGEQVNIVGVLK</sequence>
<dbReference type="EMBL" id="MG018930">
    <property type="protein sequence ID" value="ATW58364.1"/>
    <property type="molecule type" value="Genomic_DNA"/>
</dbReference>
<keyword evidence="2" id="KW-1185">Reference proteome</keyword>
<accession>A0A2H4P856</accession>